<dbReference type="EMBL" id="JBHTKH010000015">
    <property type="protein sequence ID" value="MFD1056166.1"/>
    <property type="molecule type" value="Genomic_DNA"/>
</dbReference>
<evidence type="ECO:0000259" key="1">
    <source>
        <dbReference type="Pfam" id="PF06032"/>
    </source>
</evidence>
<evidence type="ECO:0000259" key="2">
    <source>
        <dbReference type="Pfam" id="PF20906"/>
    </source>
</evidence>
<feature type="domain" description="S-Me-THD N-terminal" evidence="1">
    <location>
        <begin position="9"/>
        <end position="159"/>
    </location>
</feature>
<dbReference type="Pfam" id="PF06032">
    <property type="entry name" value="S-Me-THD_N"/>
    <property type="match status" value="1"/>
</dbReference>
<dbReference type="Proteomes" id="UP001597046">
    <property type="component" value="Unassembled WGS sequence"/>
</dbReference>
<organism evidence="3 4">
    <name type="scientific">Terrabacter terrigena</name>
    <dbReference type="NCBI Taxonomy" id="574718"/>
    <lineage>
        <taxon>Bacteria</taxon>
        <taxon>Bacillati</taxon>
        <taxon>Actinomycetota</taxon>
        <taxon>Actinomycetes</taxon>
        <taxon>Micrococcales</taxon>
        <taxon>Intrasporangiaceae</taxon>
        <taxon>Terrabacter</taxon>
    </lineage>
</organism>
<accession>A0ABW3N018</accession>
<keyword evidence="4" id="KW-1185">Reference proteome</keyword>
<dbReference type="SUPFAM" id="SSF160991">
    <property type="entry name" value="CV3147-like"/>
    <property type="match status" value="1"/>
</dbReference>
<sequence length="345" mass="35843">MPLTLHAADLPTLSRGFALLSSGGGGSPHVAELILAQSDTWPVTVHSVDELDPATPCVAIGYIGSTLLLEERLPDADPFTPAIAAIERWLGVQSSAVCSIEGAGLNGLSTLQLAGRRTIVDADCMGRALPDLDQISLLVDALPGLVAATPTGAGGVVLVHAARPEDVERVLRTATSCNGGWAGFALGGFRVGDLAEHAIPDGIERARSLGQAIAASHDLRPEELASALGGTLLGAGRVMASLMERGAGEVHTYDVRTDGADVLRLVARSEFIALMRNGAVEAASPTIITVLDSVSRAPLQVDELAVGKDVIILGLPAPAWWATHPRRLARARPSRWGITGLEEVC</sequence>
<protein>
    <submittedName>
        <fullName evidence="3">DUF917 domain-containing protein</fullName>
    </submittedName>
</protein>
<dbReference type="InterPro" id="IPR048350">
    <property type="entry name" value="S-Me-THD-like_C"/>
</dbReference>
<name>A0ABW3N018_9MICO</name>
<reference evidence="4" key="1">
    <citation type="journal article" date="2019" name="Int. J. Syst. Evol. Microbiol.">
        <title>The Global Catalogue of Microorganisms (GCM) 10K type strain sequencing project: providing services to taxonomists for standard genome sequencing and annotation.</title>
        <authorList>
            <consortium name="The Broad Institute Genomics Platform"/>
            <consortium name="The Broad Institute Genome Sequencing Center for Infectious Disease"/>
            <person name="Wu L."/>
            <person name="Ma J."/>
        </authorList>
    </citation>
    <scope>NUCLEOTIDE SEQUENCE [LARGE SCALE GENOMIC DNA]</scope>
    <source>
        <strain evidence="4">CCUG 57508</strain>
    </source>
</reference>
<dbReference type="Pfam" id="PF20906">
    <property type="entry name" value="S-Me-THD_C"/>
    <property type="match status" value="1"/>
</dbReference>
<proteinExistence type="predicted"/>
<dbReference type="InterPro" id="IPR027479">
    <property type="entry name" value="S-Me-THD_N_sf"/>
</dbReference>
<dbReference type="Gene3D" id="3.40.1610.10">
    <property type="entry name" value="CV3147-like domain"/>
    <property type="match status" value="1"/>
</dbReference>
<gene>
    <name evidence="3" type="ORF">ACFQ2V_17785</name>
</gene>
<evidence type="ECO:0000313" key="4">
    <source>
        <dbReference type="Proteomes" id="UP001597046"/>
    </source>
</evidence>
<dbReference type="InterPro" id="IPR010318">
    <property type="entry name" value="S-Me-THD_N"/>
</dbReference>
<dbReference type="RefSeq" id="WP_386054210.1">
    <property type="nucleotide sequence ID" value="NZ_JBHTKH010000015.1"/>
</dbReference>
<feature type="domain" description="S-Me-THD-like C-terminal" evidence="2">
    <location>
        <begin position="165"/>
        <end position="338"/>
    </location>
</feature>
<comment type="caution">
    <text evidence="3">The sequence shown here is derived from an EMBL/GenBank/DDBJ whole genome shotgun (WGS) entry which is preliminary data.</text>
</comment>
<evidence type="ECO:0000313" key="3">
    <source>
        <dbReference type="EMBL" id="MFD1056166.1"/>
    </source>
</evidence>